<name>A0A455W656_MARNT</name>
<organism evidence="2">
    <name type="scientific">Marinobacter nauticus</name>
    <name type="common">Marinobacter hydrocarbonoclasticus</name>
    <name type="synonym">Marinobacter aquaeolei</name>
    <dbReference type="NCBI Taxonomy" id="2743"/>
    <lineage>
        <taxon>Bacteria</taxon>
        <taxon>Pseudomonadati</taxon>
        <taxon>Pseudomonadota</taxon>
        <taxon>Gammaproteobacteria</taxon>
        <taxon>Pseudomonadales</taxon>
        <taxon>Marinobacteraceae</taxon>
        <taxon>Marinobacter</taxon>
    </lineage>
</organism>
<protein>
    <submittedName>
        <fullName evidence="2">Uncharacterized protein</fullName>
    </submittedName>
</protein>
<evidence type="ECO:0000313" key="2">
    <source>
        <dbReference type="EMBL" id="BBJ04620.1"/>
    </source>
</evidence>
<dbReference type="EMBL" id="AP019537">
    <property type="protein sequence ID" value="BBJ04620.1"/>
    <property type="molecule type" value="Genomic_DNA"/>
</dbReference>
<keyword evidence="1" id="KW-0472">Membrane</keyword>
<gene>
    <name evidence="2" type="ORF">YBY_24690</name>
</gene>
<proteinExistence type="predicted"/>
<feature type="transmembrane region" description="Helical" evidence="1">
    <location>
        <begin position="40"/>
        <end position="58"/>
    </location>
</feature>
<accession>A0A455W656</accession>
<keyword evidence="1" id="KW-1133">Transmembrane helix</keyword>
<keyword evidence="1" id="KW-0812">Transmembrane</keyword>
<dbReference type="AlphaFoldDB" id="A0A455W656"/>
<sequence>MQEHFLLGSGFGTTVAQTEGMSAPMVVHMTYLQVLADTGLIGFLGYLGIFVVPLWYFFSALRKSDARWCLFDQNVLPLGIIGVYLFSGLFHPVSNEISEWAVVLPALAMLFKVTERFEGERHL</sequence>
<reference evidence="2" key="1">
    <citation type="submission" date="2019-03" db="EMBL/GenBank/DDBJ databases">
        <title>Whole genome analysis of nitrate-reducing bacteria Marinobacter hydrocarbonoclasticus YB03.</title>
        <authorList>
            <person name="Azam A.H."/>
            <person name="Yuk S.R."/>
            <person name="Kamarisima K."/>
            <person name="Miyanaga K."/>
            <person name="Tanji Y."/>
        </authorList>
    </citation>
    <scope>NUCLEOTIDE SEQUENCE</scope>
    <source>
        <strain evidence="2">YB03</strain>
    </source>
</reference>
<evidence type="ECO:0000256" key="1">
    <source>
        <dbReference type="SAM" id="Phobius"/>
    </source>
</evidence>
<feature type="transmembrane region" description="Helical" evidence="1">
    <location>
        <begin position="70"/>
        <end position="91"/>
    </location>
</feature>